<comment type="caution">
    <text evidence="2">The sequence shown here is derived from an EMBL/GenBank/DDBJ whole genome shotgun (WGS) entry which is preliminary data.</text>
</comment>
<proteinExistence type="predicted"/>
<gene>
    <name evidence="2" type="ORF">IWT126_00188</name>
</gene>
<dbReference type="Proteomes" id="UP000198402">
    <property type="component" value="Unassembled WGS sequence"/>
</dbReference>
<evidence type="ECO:0008006" key="4">
    <source>
        <dbReference type="Google" id="ProtNLM"/>
    </source>
</evidence>
<dbReference type="OrthoDB" id="2300150at2"/>
<keyword evidence="1" id="KW-0472">Membrane</keyword>
<feature type="transmembrane region" description="Helical" evidence="1">
    <location>
        <begin position="67"/>
        <end position="86"/>
    </location>
</feature>
<dbReference type="AlphaFoldDB" id="A0A1Z5H431"/>
<protein>
    <recommendedName>
        <fullName evidence="4">DUF4064 domain-containing protein</fullName>
    </recommendedName>
</protein>
<keyword evidence="1" id="KW-0812">Transmembrane</keyword>
<evidence type="ECO:0000313" key="3">
    <source>
        <dbReference type="Proteomes" id="UP000198402"/>
    </source>
</evidence>
<accession>A0A1Z5H431</accession>
<evidence type="ECO:0000313" key="2">
    <source>
        <dbReference type="EMBL" id="GAT17931.1"/>
    </source>
</evidence>
<evidence type="ECO:0000256" key="1">
    <source>
        <dbReference type="SAM" id="Phobius"/>
    </source>
</evidence>
<reference evidence="2 3" key="1">
    <citation type="submission" date="2015-11" db="EMBL/GenBank/DDBJ databases">
        <title>Draft genome sequences of new species of the genus Lactobacillus isolated from orchardgrass silage.</title>
        <authorList>
            <person name="Tohno M."/>
            <person name="Tanizawa Y."/>
            <person name="Arita M."/>
        </authorList>
    </citation>
    <scope>NUCLEOTIDE SEQUENCE [LARGE SCALE GENOMIC DNA]</scope>
    <source>
        <strain evidence="2 3">IWT126</strain>
    </source>
</reference>
<keyword evidence="3" id="KW-1185">Reference proteome</keyword>
<feature type="transmembrane region" description="Helical" evidence="1">
    <location>
        <begin position="32"/>
        <end position="55"/>
    </location>
</feature>
<dbReference type="RefSeq" id="WP_089136042.1">
    <property type="nucleotide sequence ID" value="NZ_BCMG01000001.1"/>
</dbReference>
<keyword evidence="1" id="KW-1133">Transmembrane helix</keyword>
<feature type="transmembrane region" description="Helical" evidence="1">
    <location>
        <begin position="98"/>
        <end position="128"/>
    </location>
</feature>
<organism evidence="2 3">
    <name type="scientific">Secundilactobacillus silagei JCM 19001</name>
    <dbReference type="NCBI Taxonomy" id="1302250"/>
    <lineage>
        <taxon>Bacteria</taxon>
        <taxon>Bacillati</taxon>
        <taxon>Bacillota</taxon>
        <taxon>Bacilli</taxon>
        <taxon>Lactobacillales</taxon>
        <taxon>Lactobacillaceae</taxon>
        <taxon>Secundilactobacillus</taxon>
    </lineage>
</organism>
<dbReference type="STRING" id="1302250.GCA_001313225_00269"/>
<dbReference type="EMBL" id="BCMG01000001">
    <property type="protein sequence ID" value="GAT17931.1"/>
    <property type="molecule type" value="Genomic_DNA"/>
</dbReference>
<name>A0A1Z5H431_9LACO</name>
<sequence length="130" mass="13626">MAKKIQGADGKMYKQVSTSSNAGEGRKRTLEVVLGVISLVLSIVSLASGFGVAAVADSFGGGGSYTMELFFGILLSIAAFILIFFLNKKHTLISIAIIVLGIVLLFSCGNFGVLGGIFFTITGIIALFRK</sequence>